<feature type="chain" id="PRO_5045878810" evidence="8">
    <location>
        <begin position="23"/>
        <end position="857"/>
    </location>
</feature>
<feature type="signal peptide" evidence="8">
    <location>
        <begin position="1"/>
        <end position="22"/>
    </location>
</feature>
<evidence type="ECO:0000313" key="10">
    <source>
        <dbReference type="Proteomes" id="UP001209107"/>
    </source>
</evidence>
<dbReference type="Gene3D" id="2.160.20.10">
    <property type="entry name" value="Single-stranded right-handed beta-helix, Pectin lyase-like"/>
    <property type="match status" value="1"/>
</dbReference>
<organism evidence="9 10">
    <name type="scientific">Kaistella yananensis</name>
    <dbReference type="NCBI Taxonomy" id="2989820"/>
    <lineage>
        <taxon>Bacteria</taxon>
        <taxon>Pseudomonadati</taxon>
        <taxon>Bacteroidota</taxon>
        <taxon>Flavobacteriia</taxon>
        <taxon>Flavobacteriales</taxon>
        <taxon>Weeksellaceae</taxon>
        <taxon>Chryseobacterium group</taxon>
        <taxon>Kaistella</taxon>
    </lineage>
</organism>
<comment type="caution">
    <text evidence="9">The sequence shown here is derived from an EMBL/GenBank/DDBJ whole genome shotgun (WGS) entry which is preliminary data.</text>
</comment>
<keyword evidence="7" id="KW-0998">Cell outer membrane</keyword>
<evidence type="ECO:0000256" key="5">
    <source>
        <dbReference type="ARBA" id="ARBA00022729"/>
    </source>
</evidence>
<proteinExistence type="predicted"/>
<dbReference type="CDD" id="cd00063">
    <property type="entry name" value="FN3"/>
    <property type="match status" value="2"/>
</dbReference>
<dbReference type="EMBL" id="JAPCHZ010000001">
    <property type="protein sequence ID" value="MCW4450654.1"/>
    <property type="molecule type" value="Genomic_DNA"/>
</dbReference>
<dbReference type="InterPro" id="IPR028974">
    <property type="entry name" value="TSP_type-3_rpt"/>
</dbReference>
<dbReference type="NCBIfam" id="TIGR01376">
    <property type="entry name" value="POMP_repeat"/>
    <property type="match status" value="1"/>
</dbReference>
<dbReference type="InterPro" id="IPR011050">
    <property type="entry name" value="Pectin_lyase_fold/virulence"/>
</dbReference>
<dbReference type="InterPro" id="IPR003961">
    <property type="entry name" value="FN3_dom"/>
</dbReference>
<dbReference type="InterPro" id="IPR059226">
    <property type="entry name" value="Choice_anch_Q_dom"/>
</dbReference>
<dbReference type="InterPro" id="IPR006626">
    <property type="entry name" value="PbH1"/>
</dbReference>
<name>A0ABT3JIR8_9FLAO</name>
<dbReference type="SUPFAM" id="SSF49265">
    <property type="entry name" value="Fibronectin type III"/>
    <property type="match status" value="1"/>
</dbReference>
<dbReference type="Proteomes" id="UP001209107">
    <property type="component" value="Unassembled WGS sequence"/>
</dbReference>
<evidence type="ECO:0000256" key="4">
    <source>
        <dbReference type="ARBA" id="ARBA00022525"/>
    </source>
</evidence>
<evidence type="ECO:0000256" key="8">
    <source>
        <dbReference type="SAM" id="SignalP"/>
    </source>
</evidence>
<reference evidence="9 10" key="1">
    <citation type="submission" date="2022-10" db="EMBL/GenBank/DDBJ databases">
        <title>Kaistella sp. BT-6-1-3.</title>
        <authorList>
            <person name="Ai J."/>
            <person name="Deng Z."/>
        </authorList>
    </citation>
    <scope>NUCLEOTIDE SEQUENCE [LARGE SCALE GENOMIC DNA]</scope>
    <source>
        <strain evidence="9 10">BT6-1-3</strain>
    </source>
</reference>
<dbReference type="PANTHER" id="PTHR11319:SF35">
    <property type="entry name" value="OUTER MEMBRANE PROTEIN PMPC-RELATED"/>
    <property type="match status" value="1"/>
</dbReference>
<dbReference type="PANTHER" id="PTHR11319">
    <property type="entry name" value="G PROTEIN-COUPLED RECEPTOR-RELATED"/>
    <property type="match status" value="1"/>
</dbReference>
<accession>A0ABT3JIR8</accession>
<dbReference type="InterPro" id="IPR012334">
    <property type="entry name" value="Pectin_lyas_fold"/>
</dbReference>
<evidence type="ECO:0000256" key="2">
    <source>
        <dbReference type="ARBA" id="ARBA00004442"/>
    </source>
</evidence>
<comment type="subcellular location">
    <subcellularLocation>
        <location evidence="1">Cell envelope</location>
    </subcellularLocation>
    <subcellularLocation>
        <location evidence="2">Cell outer membrane</location>
    </subcellularLocation>
    <subcellularLocation>
        <location evidence="3">Secreted</location>
    </subcellularLocation>
</comment>
<evidence type="ECO:0000256" key="6">
    <source>
        <dbReference type="ARBA" id="ARBA00023136"/>
    </source>
</evidence>
<keyword evidence="4" id="KW-0964">Secreted</keyword>
<dbReference type="SUPFAM" id="SSF51126">
    <property type="entry name" value="Pectin lyase-like"/>
    <property type="match status" value="1"/>
</dbReference>
<dbReference type="SUPFAM" id="SSF103647">
    <property type="entry name" value="TSP type-3 repeat"/>
    <property type="match status" value="1"/>
</dbReference>
<dbReference type="Pfam" id="PF13585">
    <property type="entry name" value="CHU_C"/>
    <property type="match status" value="1"/>
</dbReference>
<dbReference type="RefSeq" id="WP_265142922.1">
    <property type="nucleotide sequence ID" value="NZ_JAPCHZ010000001.1"/>
</dbReference>
<gene>
    <name evidence="9" type="ORF">OK344_00325</name>
</gene>
<dbReference type="NCBIfam" id="TIGR04131">
    <property type="entry name" value="Bac_Flav_CTERM"/>
    <property type="match status" value="1"/>
</dbReference>
<dbReference type="Gene3D" id="2.60.40.10">
    <property type="entry name" value="Immunoglobulins"/>
    <property type="match status" value="2"/>
</dbReference>
<evidence type="ECO:0000256" key="1">
    <source>
        <dbReference type="ARBA" id="ARBA00004196"/>
    </source>
</evidence>
<dbReference type="InterPro" id="IPR026341">
    <property type="entry name" value="T9SS_type_B"/>
</dbReference>
<keyword evidence="5 8" id="KW-0732">Signal</keyword>
<dbReference type="InterPro" id="IPR003368">
    <property type="entry name" value="POMP_repeat"/>
</dbReference>
<keyword evidence="6" id="KW-0472">Membrane</keyword>
<protein>
    <submittedName>
        <fullName evidence="9">T9SS type B sorting domain-containing protein</fullName>
    </submittedName>
</protein>
<dbReference type="SMART" id="SM00710">
    <property type="entry name" value="PbH1"/>
    <property type="match status" value="6"/>
</dbReference>
<evidence type="ECO:0000256" key="3">
    <source>
        <dbReference type="ARBA" id="ARBA00004613"/>
    </source>
</evidence>
<dbReference type="NCBIfam" id="NF041518">
    <property type="entry name" value="choice_anch_Q"/>
    <property type="match status" value="1"/>
</dbReference>
<evidence type="ECO:0000256" key="7">
    <source>
        <dbReference type="ARBA" id="ARBA00023237"/>
    </source>
</evidence>
<evidence type="ECO:0000313" key="9">
    <source>
        <dbReference type="EMBL" id="MCW4450654.1"/>
    </source>
</evidence>
<sequence length="857" mass="92679">MRKKLFRFHIVLFTFISLWSQAQVIRVAPTPSGSGNGSSWANASSLQNAIANASSNSQIWVKQGNYPVSSTLLVSFSNISIYGGFAGNETALNQRDWTNNTTVFNGQNTVKIMRFSSNNGIIDGIHFRNGFVTGTVDTTNDGGGALRLAGHDQIIRNCTFLNNRFTAERGAGAIFIWFGGGQVIENCSFENNTHIITTINSNGGGAIHNWDEDVTIRNCRFINNSSSRSGGAIYSWGENFKIEGSRFVNNHSDDNGGAIHINSNDLLLTNSFFSGNTADDSGGAIHNDKLLKVSNSLFINNNASNLGGAIYNREELAVTNSTFVNNNNTAIIHSRFSPSQFFNSSTHIYNSIFYGNTPKAADYFSDISPSTGINSNDGSEKDIRRNIVQEYNLGTNNMIGVNPQFVNNTNNFTLQTSSPAINAGNNTLYIQVSPTNATASTDLNGNPRLFGIAVDYGAYELQQIITPSVPACTSATIPANGATNIGIATNFSWTAVTGATSYTLQIGTVSGTWDILNQNVGNVTTFDLPNDLNYSTQYFVRIIPSNSAGSASGCSVTNFITEAQPITVPACTAATIPANGATNIGIATNFSWTAVTGATSYILQIGTVSGTWNIINQNVGNVTTFNLPNDLNYSTQYFVRIIPRNSAGNATGCTVTNFITVYGDEDGDGVTDDKDQCPNTPLGIPVDSNGCPVCSAPLMTTINIQENDAEISISGGISPFNYRVDNGLWQSTSSNSIVLNDLEGGLHTIEINSTDTCETILEFSIIEMHNVITPNGDGINDVLDLSTLLLKEEPKLIIVDRYSNKIFEGNANNQFIWDGKLNGRPIKTDSYWFYMQWKEPNSQTPSKKQGWILVKNR</sequence>
<dbReference type="InterPro" id="IPR013783">
    <property type="entry name" value="Ig-like_fold"/>
</dbReference>
<dbReference type="InterPro" id="IPR036116">
    <property type="entry name" value="FN3_sf"/>
</dbReference>
<keyword evidence="10" id="KW-1185">Reference proteome</keyword>